<protein>
    <submittedName>
        <fullName evidence="2">Amidohydrolase</fullName>
    </submittedName>
</protein>
<dbReference type="SUPFAM" id="SSF51556">
    <property type="entry name" value="Metallo-dependent hydrolases"/>
    <property type="match status" value="1"/>
</dbReference>
<dbReference type="Pfam" id="PF07969">
    <property type="entry name" value="Amidohydro_3"/>
    <property type="match status" value="1"/>
</dbReference>
<dbReference type="AlphaFoldDB" id="A0A328BDP1"/>
<accession>A0A328BDP1</accession>
<dbReference type="PANTHER" id="PTHR22642">
    <property type="entry name" value="IMIDAZOLONEPROPIONASE"/>
    <property type="match status" value="1"/>
</dbReference>
<evidence type="ECO:0000259" key="1">
    <source>
        <dbReference type="Pfam" id="PF07969"/>
    </source>
</evidence>
<dbReference type="PANTHER" id="PTHR22642:SF2">
    <property type="entry name" value="PROTEIN LONG AFTER FAR-RED 3"/>
    <property type="match status" value="1"/>
</dbReference>
<dbReference type="Gene3D" id="2.30.40.10">
    <property type="entry name" value="Urease, subunit C, domain 1"/>
    <property type="match status" value="1"/>
</dbReference>
<reference evidence="2 3" key="1">
    <citation type="submission" date="2018-05" db="EMBL/GenBank/DDBJ databases">
        <authorList>
            <person name="Lanie J.A."/>
            <person name="Ng W.-L."/>
            <person name="Kazmierczak K.M."/>
            <person name="Andrzejewski T.M."/>
            <person name="Davidsen T.M."/>
            <person name="Wayne K.J."/>
            <person name="Tettelin H."/>
            <person name="Glass J.I."/>
            <person name="Rusch D."/>
            <person name="Podicherti R."/>
            <person name="Tsui H.-C.T."/>
            <person name="Winkler M.E."/>
        </authorList>
    </citation>
    <scope>NUCLEOTIDE SEQUENCE [LARGE SCALE GENOMIC DNA]</scope>
    <source>
        <strain evidence="2 3">BUT-10</strain>
    </source>
</reference>
<dbReference type="InterPro" id="IPR011059">
    <property type="entry name" value="Metal-dep_hydrolase_composite"/>
</dbReference>
<keyword evidence="3" id="KW-1185">Reference proteome</keyword>
<evidence type="ECO:0000313" key="3">
    <source>
        <dbReference type="Proteomes" id="UP000249524"/>
    </source>
</evidence>
<proteinExistence type="predicted"/>
<dbReference type="SUPFAM" id="SSF51338">
    <property type="entry name" value="Composite domain of metallo-dependent hydrolases"/>
    <property type="match status" value="1"/>
</dbReference>
<dbReference type="Gene3D" id="3.20.20.140">
    <property type="entry name" value="Metal-dependent hydrolases"/>
    <property type="match status" value="1"/>
</dbReference>
<dbReference type="RefSeq" id="WP_111276407.1">
    <property type="nucleotide sequence ID" value="NZ_QFYS01000005.1"/>
</dbReference>
<keyword evidence="2" id="KW-0378">Hydrolase</keyword>
<dbReference type="OrthoDB" id="9811399at2"/>
<dbReference type="InterPro" id="IPR013108">
    <property type="entry name" value="Amidohydro_3"/>
</dbReference>
<comment type="caution">
    <text evidence="2">The sequence shown here is derived from an EMBL/GenBank/DDBJ whole genome shotgun (WGS) entry which is preliminary data.</text>
</comment>
<name>A0A328BDP1_9CAUL</name>
<dbReference type="Gene3D" id="3.10.310.70">
    <property type="match status" value="1"/>
</dbReference>
<dbReference type="EMBL" id="QFYS01000005">
    <property type="protein sequence ID" value="RAK64869.1"/>
    <property type="molecule type" value="Genomic_DNA"/>
</dbReference>
<gene>
    <name evidence="2" type="ORF">DJ019_12710</name>
</gene>
<organism evidence="2 3">
    <name type="scientific">Phenylobacterium kunshanense</name>
    <dbReference type="NCBI Taxonomy" id="1445034"/>
    <lineage>
        <taxon>Bacteria</taxon>
        <taxon>Pseudomonadati</taxon>
        <taxon>Pseudomonadota</taxon>
        <taxon>Alphaproteobacteria</taxon>
        <taxon>Caulobacterales</taxon>
        <taxon>Caulobacteraceae</taxon>
        <taxon>Phenylobacterium</taxon>
    </lineage>
</organism>
<dbReference type="Proteomes" id="UP000249524">
    <property type="component" value="Unassembled WGS sequence"/>
</dbReference>
<sequence length="460" mass="47230">MNLLIRNVEVAGRAGLDVRIEAGRVAVVGADLARGGREMDGRGGALIPGLADHHIHLLALAARADSVDLTRARGADDLAVRIAAACASRPAGAWVRAFGWHEALAGDLTLADLDRLAPRHPLRIQHQTGALWLLNSRALAALGEGDDPQGLDRGAGRLWRGDAWLRSRLPPSPPPMAPVGAQLAAYGVTALTDASVTTDSAAAAILADAHRSGDLPQRLLLMSGGPLDAPGDGAFAVGPVKILLDDHALPDLDAFVARIRAARAQGREVAVHCVTAAELALTLAAFETAGARPGDRIEHGGVIPEEAIGQLRSLGLVVVTQPAFVRERGDRYLSEVASADSGDLYRCASLLAAGVPVAASSDAPYATPDPWVGIAAAMDRRTAGGATLGAGEAVPATAAIGLYLDDPAAPGRRTRKVGPGAPADLCLLDAPLAAVLARPSAERVRATLVGGVVVHQRPGV</sequence>
<evidence type="ECO:0000313" key="2">
    <source>
        <dbReference type="EMBL" id="RAK64869.1"/>
    </source>
</evidence>
<feature type="domain" description="Amidohydrolase 3" evidence="1">
    <location>
        <begin position="38"/>
        <end position="455"/>
    </location>
</feature>
<dbReference type="InterPro" id="IPR032466">
    <property type="entry name" value="Metal_Hydrolase"/>
</dbReference>
<dbReference type="GO" id="GO:0016810">
    <property type="term" value="F:hydrolase activity, acting on carbon-nitrogen (but not peptide) bonds"/>
    <property type="evidence" value="ECO:0007669"/>
    <property type="project" value="InterPro"/>
</dbReference>